<feature type="non-terminal residue" evidence="5">
    <location>
        <position position="1"/>
    </location>
</feature>
<evidence type="ECO:0000259" key="3">
    <source>
        <dbReference type="PROSITE" id="PS50026"/>
    </source>
</evidence>
<feature type="region of interest" description="Disordered" evidence="2">
    <location>
        <begin position="2821"/>
        <end position="2841"/>
    </location>
</feature>
<feature type="region of interest" description="Disordered" evidence="2">
    <location>
        <begin position="2531"/>
        <end position="2628"/>
    </location>
</feature>
<dbReference type="Pfam" id="PF14228">
    <property type="entry name" value="MOR2-PAG1_mid"/>
    <property type="match status" value="4"/>
</dbReference>
<reference evidence="5 6" key="1">
    <citation type="submission" date="2022-05" db="EMBL/GenBank/DDBJ databases">
        <authorList>
            <consortium name="Genoscope - CEA"/>
            <person name="William W."/>
        </authorList>
    </citation>
    <scope>NUCLEOTIDE SEQUENCE [LARGE SCALE GENOMIC DNA]</scope>
</reference>
<gene>
    <name evidence="5" type="ORF">PLOB_00031107</name>
</gene>
<dbReference type="InterPro" id="IPR000742">
    <property type="entry name" value="EGF"/>
</dbReference>
<dbReference type="Gene3D" id="2.10.25.10">
    <property type="entry name" value="Laminin"/>
    <property type="match status" value="1"/>
</dbReference>
<dbReference type="PANTHER" id="PTHR12295">
    <property type="entry name" value="FURRY-RELATED"/>
    <property type="match status" value="1"/>
</dbReference>
<feature type="domain" description="MACPF" evidence="4">
    <location>
        <begin position="252"/>
        <end position="570"/>
    </location>
</feature>
<dbReference type="PROSITE" id="PS51412">
    <property type="entry name" value="MACPF_2"/>
    <property type="match status" value="1"/>
</dbReference>
<evidence type="ECO:0000313" key="6">
    <source>
        <dbReference type="Proteomes" id="UP001159405"/>
    </source>
</evidence>
<keyword evidence="6" id="KW-1185">Reference proteome</keyword>
<dbReference type="InterPro" id="IPR029473">
    <property type="entry name" value="MOR2-PAG1_mid"/>
</dbReference>
<dbReference type="InterPro" id="IPR009030">
    <property type="entry name" value="Growth_fac_rcpt_cys_sf"/>
</dbReference>
<dbReference type="Pfam" id="PF14222">
    <property type="entry name" value="MOR2-PAG1_N"/>
    <property type="match status" value="1"/>
</dbReference>
<name>A0ABN8MV33_9CNID</name>
<feature type="compositionally biased region" description="Basic and acidic residues" evidence="2">
    <location>
        <begin position="10"/>
        <end position="46"/>
    </location>
</feature>
<dbReference type="SMART" id="SM00261">
    <property type="entry name" value="FU"/>
    <property type="match status" value="1"/>
</dbReference>
<feature type="domain" description="EGF-like" evidence="3">
    <location>
        <begin position="1009"/>
        <end position="1046"/>
    </location>
</feature>
<feature type="compositionally biased region" description="Basic and acidic residues" evidence="2">
    <location>
        <begin position="2572"/>
        <end position="2610"/>
    </location>
</feature>
<evidence type="ECO:0000256" key="1">
    <source>
        <dbReference type="PROSITE-ProRule" id="PRU00076"/>
    </source>
</evidence>
<dbReference type="EMBL" id="CALNXK010000004">
    <property type="protein sequence ID" value="CAH3036664.1"/>
    <property type="molecule type" value="Genomic_DNA"/>
</dbReference>
<feature type="compositionally biased region" description="Polar residues" evidence="2">
    <location>
        <begin position="73"/>
        <end position="89"/>
    </location>
</feature>
<dbReference type="SUPFAM" id="SSF48371">
    <property type="entry name" value="ARM repeat"/>
    <property type="match status" value="2"/>
</dbReference>
<evidence type="ECO:0000256" key="2">
    <source>
        <dbReference type="SAM" id="MobiDB-lite"/>
    </source>
</evidence>
<feature type="compositionally biased region" description="Basic and acidic residues" evidence="2">
    <location>
        <begin position="470"/>
        <end position="479"/>
    </location>
</feature>
<feature type="region of interest" description="Disordered" evidence="2">
    <location>
        <begin position="470"/>
        <end position="492"/>
    </location>
</feature>
<dbReference type="SUPFAM" id="SSF57184">
    <property type="entry name" value="Growth factor receptor domain"/>
    <property type="match status" value="1"/>
</dbReference>
<dbReference type="PROSITE" id="PS00022">
    <property type="entry name" value="EGF_1"/>
    <property type="match status" value="1"/>
</dbReference>
<accession>A0ABN8MV33</accession>
<feature type="region of interest" description="Disordered" evidence="2">
    <location>
        <begin position="1"/>
        <end position="95"/>
    </location>
</feature>
<keyword evidence="1" id="KW-1015">Disulfide bond</keyword>
<dbReference type="Pfam" id="PF14225">
    <property type="entry name" value="MOR2-PAG1_C"/>
    <property type="match status" value="1"/>
</dbReference>
<feature type="disulfide bond" evidence="1">
    <location>
        <begin position="1036"/>
        <end position="1045"/>
    </location>
</feature>
<feature type="compositionally biased region" description="Polar residues" evidence="2">
    <location>
        <begin position="47"/>
        <end position="61"/>
    </location>
</feature>
<dbReference type="PANTHER" id="PTHR12295:SF30">
    <property type="entry name" value="PROTEIN FURRY"/>
    <property type="match status" value="1"/>
</dbReference>
<organism evidence="5 6">
    <name type="scientific">Porites lobata</name>
    <dbReference type="NCBI Taxonomy" id="104759"/>
    <lineage>
        <taxon>Eukaryota</taxon>
        <taxon>Metazoa</taxon>
        <taxon>Cnidaria</taxon>
        <taxon>Anthozoa</taxon>
        <taxon>Hexacorallia</taxon>
        <taxon>Scleractinia</taxon>
        <taxon>Fungiina</taxon>
        <taxon>Poritidae</taxon>
        <taxon>Porites</taxon>
    </lineage>
</organism>
<comment type="caution">
    <text evidence="5">The sequence shown here is derived from an EMBL/GenBank/DDBJ whole genome shotgun (WGS) entry which is preliminary data.</text>
</comment>
<dbReference type="InterPro" id="IPR016024">
    <property type="entry name" value="ARM-type_fold"/>
</dbReference>
<dbReference type="CDD" id="cd00054">
    <property type="entry name" value="EGF_CA"/>
    <property type="match status" value="1"/>
</dbReference>
<evidence type="ECO:0000259" key="4">
    <source>
        <dbReference type="PROSITE" id="PS51412"/>
    </source>
</evidence>
<evidence type="ECO:0000313" key="5">
    <source>
        <dbReference type="EMBL" id="CAH3036664.1"/>
    </source>
</evidence>
<dbReference type="Proteomes" id="UP001159405">
    <property type="component" value="Unassembled WGS sequence"/>
</dbReference>
<feature type="compositionally biased region" description="Basic and acidic residues" evidence="2">
    <location>
        <begin position="107"/>
        <end position="131"/>
    </location>
</feature>
<feature type="non-terminal residue" evidence="5">
    <location>
        <position position="3190"/>
    </location>
</feature>
<dbReference type="SMART" id="SM00181">
    <property type="entry name" value="EGF"/>
    <property type="match status" value="2"/>
</dbReference>
<keyword evidence="1" id="KW-0245">EGF-like domain</keyword>
<dbReference type="InterPro" id="IPR039867">
    <property type="entry name" value="Furry/Tao3/Mor2"/>
</dbReference>
<dbReference type="SUPFAM" id="SSF57196">
    <property type="entry name" value="EGF/Laminin"/>
    <property type="match status" value="1"/>
</dbReference>
<dbReference type="Pfam" id="PF00008">
    <property type="entry name" value="EGF"/>
    <property type="match status" value="1"/>
</dbReference>
<sequence length="3190" mass="357093">KAPNGSQPNIRRETSPYEDSMKGSQRRSDSSKRFDDIAEAVKRIQEDMNSNHIVQTAVSQRPQHDENKAAVQKKNSTSKWNDENMNNNLGEKMLEAGVKLLSRELERKAEKDGKEKDDSSSKEKRGLEKRVNPAAVQMGAKAGEKAVDMAGKMAEKQMETLEEQKGKVDQFLGEEVCMDDPIKLDITGDKGWQTDDMFIPPGYHMEAKIQPESKPAPPVNGMQPFTFPFGAGGMIMNGCFGSGYQPGDRCYDATWATTICLDLIPGATFIGVGFDGRGEYSPDSSKMDLVQRACKRKQRYNGKMIPDTMKLLGVYDTQANMQVFYSRSEYQKYLEQQSGVSGSGFGFYGGVKKAWGSSTTSGKQKYLAVFDIDVDRYELFMDVVTPDNLNIGFLREFMMLPTSYYETGAAIKFQDFIQRFGTHYIKAARFGGQLEIRKSMEASEVASKEEFSEVMEFEFKTFFASAGARSSDKEGERARSQTKKSSTSMSVQGGNQEIASIISDVYAPTFKAEFKQWLKTIPQFPKAFKFTISPITDLLNFRSSDLFPEDAPSFGCEAHKAELKRDPKTNKFYYNATVNGTVVKEFCEYLSREALEYSIRQRRTSLKRAIDVYMEEGSISVSDISLPAGTPGCQTQNYRYQVKAGRPTWKEMTEHTTAFKTIFKMDNDLAGTFHGMVKIPSHLESNVRFIDGEWVVSKDDYKFDFFSGCKRGGSGDVKSDEHYICVYGLVLKYDEKMGSLNLDEHGFNISKQTFKELDPNLIGGELARVEWPAEHIFQMSEVVGYLPCNVKWSNALRFDPRGEGKCLHFTASTKGTMFVIFSAIPKDKDSWYYVQISPYGVGIFRSQTLKVSSVDVDAVGLGDEILYQPYFVCIKQDEKTTVIEYGKSQGTTENGEIYLSMIDKERPLHVRFYAFGNGEDPLEVTDAHILKRSLTKAECKGDTHKDQDSDMCVQKCHEMCDPLKGCRRTTSGSPLPTDCNACLFFKRVDNGECVEKCPEGFKPTDNTCVPRGCQKNPCMNGGSCKELGNEKYQCLCANKYIGDHCELEDVKPSSALENGFVLPWGQPADRQTSTAACDVTPGEFVLRTLFAEFTVLAEKKIETVLTEPLERPLSKSLQRGEDVQFDQLLSSLHIVAEYSLPSLLKTLFKWYEKQQNRTGEADLPDGHKGKVNITKPKGGSESPKLLSKFHFVKDHLTERRDLAVDFLFCLVLIEVLKQLPVHPVNDEFIQYILSLAFKHFKQRDSYASSPAATNGEYVAALYAEVLGTLAHACFLPVRKRFTAEFKEHQNNPSSFVNIIYGMKYLRIKLFPVEELEESFNFMQECASLFIDTRDKEVKHAFALMFVEILLPVAAGANRELNVPALKTFVDMMYHHTFDLTKKTRHSQLMYPLVTVLLCVSQKAFFLSSWPSFLSMCLGTLKQRDVKMHKVAMECLYRLVWVYMVRIKGESNTATVSRLRSITDVLFPRGSRAVVPREAPLNYFVKIIQFIAQEKLDFAMNDIIFDLLSIGRNSRQISPERMNIGLRAFFVIADSLQRKGGEPPAMPTSTTPLPSGSTVRVKRVASMKNLTESQASSIGLANYYHSIMRALDSIIRALDVQVGKPMMMTNSHCSQKEQEEFSAGERKPKVDPKIELFRTCIAAIPRCIPEGMTKVEIVDVLSRLTVHRDEELRVLALSALQSLVLNFPDWRETAILGFVNAIQREIQDNLPSLLDGAMRMLLQLLGHWKTALSAGHGDFKSGQDIQLELSAHSLPNEKEVDRITVLHSVEGFSLVMLCSIHPMIRKLAFLVLKEVRTLCSLMDLSEKEKAEKPVLDVIDQVFPTVLEKVLHSIPQSEKLFTGPVGNVDILTVNERLTGNMDKETGEQLNVGLHSSFWSALMAGLLNKWYLPELCPSALQYSWPNVFNRLITVYSFIDPGASGIDSITSLSSVYSRGSTKKTMNLNHVCLWRNYLIFACCAYPRSPPLRSDSSEQDGGTSSEGSETKGDSRPPSPSMVDSLFRFAVPLLKSDCYDIREAVIVGLGRTSPSSYREFLDELQFPVLREVLDRRAESVRRRRKRDVLRAHLVRIFELNAEHGCFNDSASELVTEDGLSPTFIEYIEGTRSYLESESDKDMPAVMQLRLHFARFIYKMITSVPASLQRSLLPADMRCSLFFLFSSWCAHFGVKASRLEKTPLVPSAQSNDLELASLHAMCGLLQCGPSFDPNGLVTGGYLYKWLQTVLNSPKEKIHQLGHDTLVHLLENNANIPSLLQWVIDKCYTGARLVVSGCFKALVTVFTKSDYPCDMIPILNVVLFKTADSTLDIREKAAQLLQLLERRFFPFTSPSLSCGSRCAYSQCQRNLSQALATAHPEITIHMFEEMTARFEMTSPVGQRCILQYMLPWLANIELVDLSNASPTPPELNIETTEDEEKDAMSPVVLEGEGWGSLEATQLVLNNLFYITVKYDVQFSKEIEEAWGSLCGRWVNNIHEILGYLIALAGVIGSSEVLVHAKKLAVYVGRANQQKTIEELMEELKLTETVASQFERCDEPPYFRPLKTSSTSRDSVSEVPSVEGTGVLNQKGMGMVKQNSVSKEDVKIEEGSRKDSKDERKESREERRDAKDDRREKGDSLPRGIEAPTLEPVKLAEPAVPLAQPEEVDQIEEKTEESWVQEWIVMAHRLVGAGMTLSLPVPEGENYFAPLPDILPFAPHVASLYRCNFALMLLAELVLDQASVDWAQHLPLMLHVIFLALDHGKALVYEHSKRLLVNLIVVLVCRGDHVALAQSLSNFITISEQGLGKYSLLKSSWTLDVGNIVGVAGPGAGAGVGGGSNVDRDAVSAGTGVSESAAGGSSLDQTLPPNENNANRLVEQIQELIDFLANSDCKPLWAFEEITPRSYKIKSAEQLELFVASVVKIFQASDSGTQVQEKMAKVALQWATSCSSRHYAGRSFQVFRALKVPLSWSMLSDVLSRLVESVGDGSEDVQGYVMEILLTLEAASDWTLTDQSLASELSNGLELGLGYYLEDEKEDLVDDYNVHVDGSVGSLAKFRQGGHFRSLSSGCELKRHSFLFNHFGRLNGSREDPQLRERSVSVQCLKTPSEALNPQSQADMVTRVFWIAVSLLESDYEHEFLMAIHLLNKVLSVLDLSHHDSREKLDKVLHKLKWNDFPGLQALLLKGVTNVATSEPSLHLLAKLTVFSNVALVDPSQAAG</sequence>
<comment type="caution">
    <text evidence="1">Lacks conserved residue(s) required for the propagation of feature annotation.</text>
</comment>
<dbReference type="PROSITE" id="PS50026">
    <property type="entry name" value="EGF_3"/>
    <property type="match status" value="1"/>
</dbReference>
<feature type="compositionally biased region" description="Polar residues" evidence="2">
    <location>
        <begin position="483"/>
        <end position="492"/>
    </location>
</feature>
<feature type="compositionally biased region" description="Polar residues" evidence="2">
    <location>
        <begin position="2832"/>
        <end position="2841"/>
    </location>
</feature>
<feature type="region of interest" description="Disordered" evidence="2">
    <location>
        <begin position="1159"/>
        <end position="1180"/>
    </location>
</feature>
<feature type="region of interest" description="Disordered" evidence="2">
    <location>
        <begin position="1966"/>
        <end position="1994"/>
    </location>
</feature>
<dbReference type="InterPro" id="IPR006212">
    <property type="entry name" value="Furin_repeat"/>
</dbReference>
<dbReference type="InterPro" id="IPR025614">
    <property type="entry name" value="Cell_morpho_N"/>
</dbReference>
<feature type="region of interest" description="Disordered" evidence="2">
    <location>
        <begin position="107"/>
        <end position="132"/>
    </location>
</feature>
<dbReference type="InterPro" id="IPR025481">
    <property type="entry name" value="Cell_Morphogen_C"/>
</dbReference>
<dbReference type="Pfam" id="PF01823">
    <property type="entry name" value="MACPF"/>
    <property type="match status" value="1"/>
</dbReference>
<protein>
    <submittedName>
        <fullName evidence="5">Uncharacterized protein</fullName>
    </submittedName>
</protein>
<dbReference type="CDD" id="cd00064">
    <property type="entry name" value="FU"/>
    <property type="match status" value="1"/>
</dbReference>
<dbReference type="InterPro" id="IPR020864">
    <property type="entry name" value="MACPF"/>
</dbReference>
<proteinExistence type="predicted"/>